<dbReference type="Proteomes" id="UP001221189">
    <property type="component" value="Unassembled WGS sequence"/>
</dbReference>
<evidence type="ECO:0000313" key="2">
    <source>
        <dbReference type="EMBL" id="MDC8769943.1"/>
    </source>
</evidence>
<dbReference type="CDD" id="cd08267">
    <property type="entry name" value="MDR1"/>
    <property type="match status" value="1"/>
</dbReference>
<dbReference type="InterPro" id="IPR036291">
    <property type="entry name" value="NAD(P)-bd_dom_sf"/>
</dbReference>
<evidence type="ECO:0000259" key="1">
    <source>
        <dbReference type="SMART" id="SM00829"/>
    </source>
</evidence>
<dbReference type="RefSeq" id="WP_273598454.1">
    <property type="nucleotide sequence ID" value="NZ_JAQQXT010000001.1"/>
</dbReference>
<dbReference type="InterPro" id="IPR011032">
    <property type="entry name" value="GroES-like_sf"/>
</dbReference>
<feature type="domain" description="Enoyl reductase (ER)" evidence="1">
    <location>
        <begin position="56"/>
        <end position="364"/>
    </location>
</feature>
<dbReference type="InterPro" id="IPR013154">
    <property type="entry name" value="ADH-like_N"/>
</dbReference>
<dbReference type="SUPFAM" id="SSF50129">
    <property type="entry name" value="GroES-like"/>
    <property type="match status" value="1"/>
</dbReference>
<reference evidence="2 3" key="1">
    <citation type="submission" date="2022-10" db="EMBL/GenBank/DDBJ databases">
        <title>Paucibacter sp. hw1 Genome sequencing.</title>
        <authorList>
            <person name="Park S."/>
        </authorList>
    </citation>
    <scope>NUCLEOTIDE SEQUENCE [LARGE SCALE GENOMIC DNA]</scope>
    <source>
        <strain evidence="3">hw1</strain>
    </source>
</reference>
<organism evidence="2 3">
    <name type="scientific">Roseateles albus</name>
    <dbReference type="NCBI Taxonomy" id="2987525"/>
    <lineage>
        <taxon>Bacteria</taxon>
        <taxon>Pseudomonadati</taxon>
        <taxon>Pseudomonadota</taxon>
        <taxon>Betaproteobacteria</taxon>
        <taxon>Burkholderiales</taxon>
        <taxon>Sphaerotilaceae</taxon>
        <taxon>Roseateles</taxon>
    </lineage>
</organism>
<protein>
    <submittedName>
        <fullName evidence="2">NAD(P)-dependent alcohol dehydrogenase</fullName>
    </submittedName>
</protein>
<accession>A0ABT5K7U8</accession>
<dbReference type="EMBL" id="JAQQXT010000001">
    <property type="protein sequence ID" value="MDC8769943.1"/>
    <property type="molecule type" value="Genomic_DNA"/>
</dbReference>
<dbReference type="InterPro" id="IPR050700">
    <property type="entry name" value="YIM1/Zinc_Alcohol_DH_Fams"/>
</dbReference>
<name>A0ABT5K7U8_9BURK</name>
<dbReference type="Gene3D" id="3.40.50.720">
    <property type="entry name" value="NAD(P)-binding Rossmann-like Domain"/>
    <property type="match status" value="1"/>
</dbReference>
<dbReference type="PANTHER" id="PTHR11695:SF648">
    <property type="entry name" value="ZINC-BINDING OXIDOREDUCTASE"/>
    <property type="match status" value="1"/>
</dbReference>
<dbReference type="PANTHER" id="PTHR11695">
    <property type="entry name" value="ALCOHOL DEHYDROGENASE RELATED"/>
    <property type="match status" value="1"/>
</dbReference>
<dbReference type="Gene3D" id="3.90.180.10">
    <property type="entry name" value="Medium-chain alcohol dehydrogenases, catalytic domain"/>
    <property type="match status" value="1"/>
</dbReference>
<dbReference type="InterPro" id="IPR020843">
    <property type="entry name" value="ER"/>
</dbReference>
<comment type="caution">
    <text evidence="2">The sequence shown here is derived from an EMBL/GenBank/DDBJ whole genome shotgun (WGS) entry which is preliminary data.</text>
</comment>
<dbReference type="SUPFAM" id="SSF51735">
    <property type="entry name" value="NAD(P)-binding Rossmann-fold domains"/>
    <property type="match status" value="1"/>
</dbReference>
<gene>
    <name evidence="2" type="ORF">PRZ03_00055</name>
</gene>
<evidence type="ECO:0000313" key="3">
    <source>
        <dbReference type="Proteomes" id="UP001221189"/>
    </source>
</evidence>
<dbReference type="Pfam" id="PF13602">
    <property type="entry name" value="ADH_zinc_N_2"/>
    <property type="match status" value="1"/>
</dbReference>
<sequence length="367" mass="39651">MLVFFTCINTGPEAEAVCFFFAMLGEAGPRLWGTAQLQAATATFVAMKSAYRDRYGPPLVLSIRELPVPAPKEGEIRIRVRAATVNRTDCAILLGKPFVMRLICGLRRPRHHASGTDFAGEVEAVGSGVNRFKVGDRVWGFDDAGLGSHSQQMLLRQDKAVAKMPAGIGFEQAAASIEGAHYAYNFINKVKLKPGQTALLNGASGAIGSALLQLLKHFGLQVTATCATPQLMRIKALGADRVIDYLQQDFTQEQGRQFDYVFDAVGKSSFAACRPLLRPAGVYISSELGAYLQNPLLALLSPILPGPKVIFPVPFRPLESMAFVGGLLERGEFKPLIDRSMPLEQIAAAFDLALSGQKVGNLLLSLD</sequence>
<dbReference type="SMART" id="SM00829">
    <property type="entry name" value="PKS_ER"/>
    <property type="match status" value="1"/>
</dbReference>
<keyword evidence="3" id="KW-1185">Reference proteome</keyword>
<dbReference type="Pfam" id="PF08240">
    <property type="entry name" value="ADH_N"/>
    <property type="match status" value="1"/>
</dbReference>
<proteinExistence type="predicted"/>